<gene>
    <name evidence="1" type="ORF">INT45_010368</name>
</gene>
<protein>
    <submittedName>
        <fullName evidence="1">Uncharacterized protein</fullName>
    </submittedName>
</protein>
<comment type="caution">
    <text evidence="1">The sequence shown here is derived from an EMBL/GenBank/DDBJ whole genome shotgun (WGS) entry which is preliminary data.</text>
</comment>
<evidence type="ECO:0000313" key="1">
    <source>
        <dbReference type="EMBL" id="KAG2225541.1"/>
    </source>
</evidence>
<evidence type="ECO:0000313" key="2">
    <source>
        <dbReference type="Proteomes" id="UP000646827"/>
    </source>
</evidence>
<organism evidence="1 2">
    <name type="scientific">Circinella minor</name>
    <dbReference type="NCBI Taxonomy" id="1195481"/>
    <lineage>
        <taxon>Eukaryota</taxon>
        <taxon>Fungi</taxon>
        <taxon>Fungi incertae sedis</taxon>
        <taxon>Mucoromycota</taxon>
        <taxon>Mucoromycotina</taxon>
        <taxon>Mucoromycetes</taxon>
        <taxon>Mucorales</taxon>
        <taxon>Lichtheimiaceae</taxon>
        <taxon>Circinella</taxon>
    </lineage>
</organism>
<dbReference type="AlphaFoldDB" id="A0A8H7SC70"/>
<sequence>MIDSSELAMQQTSGVGRGVSESRIFKKAHVYAGAKECCPYDNFMCSQKKDRNYPVAFWISASNNEGVTHGDRHEVGCPAGGYIVVTGTRDAMTFESYDANHNRL</sequence>
<dbReference type="Proteomes" id="UP000646827">
    <property type="component" value="Unassembled WGS sequence"/>
</dbReference>
<dbReference type="EMBL" id="JAEPRB010000027">
    <property type="protein sequence ID" value="KAG2225541.1"/>
    <property type="molecule type" value="Genomic_DNA"/>
</dbReference>
<name>A0A8H7SC70_9FUNG</name>
<proteinExistence type="predicted"/>
<keyword evidence="2" id="KW-1185">Reference proteome</keyword>
<accession>A0A8H7SC70</accession>
<dbReference type="OrthoDB" id="2289458at2759"/>
<reference evidence="1 2" key="1">
    <citation type="submission" date="2020-12" db="EMBL/GenBank/DDBJ databases">
        <title>Metabolic potential, ecology and presence of endohyphal bacteria is reflected in genomic diversity of Mucoromycotina.</title>
        <authorList>
            <person name="Muszewska A."/>
            <person name="Okrasinska A."/>
            <person name="Steczkiewicz K."/>
            <person name="Drgas O."/>
            <person name="Orlowska M."/>
            <person name="Perlinska-Lenart U."/>
            <person name="Aleksandrzak-Piekarczyk T."/>
            <person name="Szatraj K."/>
            <person name="Zielenkiewicz U."/>
            <person name="Pilsyk S."/>
            <person name="Malc E."/>
            <person name="Mieczkowski P."/>
            <person name="Kruszewska J.S."/>
            <person name="Biernat P."/>
            <person name="Pawlowska J."/>
        </authorList>
    </citation>
    <scope>NUCLEOTIDE SEQUENCE [LARGE SCALE GENOMIC DNA]</scope>
    <source>
        <strain evidence="1 2">CBS 142.35</strain>
    </source>
</reference>